<keyword evidence="4" id="KW-1003">Cell membrane</keyword>
<dbReference type="OrthoDB" id="9805682at2"/>
<dbReference type="InterPro" id="IPR018076">
    <property type="entry name" value="T2SS_GspF_dom"/>
</dbReference>
<evidence type="ECO:0000256" key="4">
    <source>
        <dbReference type="ARBA" id="ARBA00022475"/>
    </source>
</evidence>
<keyword evidence="6 9" id="KW-0812">Transmembrane</keyword>
<evidence type="ECO:0000256" key="1">
    <source>
        <dbReference type="ARBA" id="ARBA00004429"/>
    </source>
</evidence>
<dbReference type="Pfam" id="PF00482">
    <property type="entry name" value="T2SSF"/>
    <property type="match status" value="2"/>
</dbReference>
<dbReference type="Gene3D" id="1.20.81.30">
    <property type="entry name" value="Type II secretion system (T2SS), domain F"/>
    <property type="match status" value="2"/>
</dbReference>
<keyword evidence="3 9" id="KW-0813">Transport</keyword>
<dbReference type="AlphaFoldDB" id="A0A0S4LDU5"/>
<dbReference type="FunFam" id="1.20.81.30:FF:000001">
    <property type="entry name" value="Type II secretion system protein F"/>
    <property type="match status" value="2"/>
</dbReference>
<dbReference type="InterPro" id="IPR001992">
    <property type="entry name" value="T2SS_GspF/T4SS_PilC_CS"/>
</dbReference>
<evidence type="ECO:0000256" key="9">
    <source>
        <dbReference type="RuleBase" id="RU003923"/>
    </source>
</evidence>
<dbReference type="InterPro" id="IPR042094">
    <property type="entry name" value="T2SS_GspF_sf"/>
</dbReference>
<gene>
    <name evidence="12" type="primary">tapC</name>
    <name evidence="12" type="ORF">COMA2_190033</name>
</gene>
<evidence type="ECO:0000256" key="2">
    <source>
        <dbReference type="ARBA" id="ARBA00005745"/>
    </source>
</evidence>
<evidence type="ECO:0000256" key="8">
    <source>
        <dbReference type="ARBA" id="ARBA00023136"/>
    </source>
</evidence>
<feature type="domain" description="Type II secretion system protein GspF" evidence="11">
    <location>
        <begin position="273"/>
        <end position="395"/>
    </location>
</feature>
<feature type="transmembrane region" description="Helical" evidence="10">
    <location>
        <begin position="378"/>
        <end position="403"/>
    </location>
</feature>
<dbReference type="GO" id="GO:0015628">
    <property type="term" value="P:protein secretion by the type II secretion system"/>
    <property type="evidence" value="ECO:0007669"/>
    <property type="project" value="TreeGrafter"/>
</dbReference>
<proteinExistence type="inferred from homology"/>
<evidence type="ECO:0000313" key="13">
    <source>
        <dbReference type="Proteomes" id="UP000198736"/>
    </source>
</evidence>
<feature type="domain" description="Type II secretion system protein GspF" evidence="11">
    <location>
        <begin position="67"/>
        <end position="190"/>
    </location>
</feature>
<dbReference type="PRINTS" id="PR00812">
    <property type="entry name" value="BCTERIALGSPF"/>
</dbReference>
<keyword evidence="7 10" id="KW-1133">Transmembrane helix</keyword>
<comment type="similarity">
    <text evidence="2 9">Belongs to the GSP F family.</text>
</comment>
<dbReference type="RefSeq" id="WP_090896198.1">
    <property type="nucleotide sequence ID" value="NZ_CZPZ01000011.1"/>
</dbReference>
<dbReference type="EMBL" id="CZPZ01000011">
    <property type="protein sequence ID" value="CUS34813.1"/>
    <property type="molecule type" value="Genomic_DNA"/>
</dbReference>
<sequence>MATFAYVGRSRSGAVKKGELVAKSRDEAVEQLRKQSVVVTSLEEKAAKEGFSFKIGSGVSEKDLVVFTRQFGTMINAGLPLIQCLEILSNQSENAALRKSVGEIKVQVEGGSTFSDALRRHPKVFDDLYVNMVHAGEVGGLLDTILGRLSKYIEKAMKLKGQIKSAMVYPASILGIAFIVIAVLMIFVIPVFEKMFKDMSGGKVALPGPTQLVIDMSNFAQSSWYIILGGVILAVVAFKKYYATAKGKYQIDKLLLKLPVFGDLVRKASVAKFTRTLGTLITSGVPLLDALTICAKTSGNKIIEEALVNARVSISGGKTISEPLAKSQVFPKMVTHMIAVGESTGALDAMLGKIADFYEDEVDQAVASLTALLEPMMMVFLGVLIGFIVVAMYLPIFTMAQAISS</sequence>
<name>A0A0S4LDU5_9BACT</name>
<feature type="transmembrane region" description="Helical" evidence="10">
    <location>
        <begin position="167"/>
        <end position="192"/>
    </location>
</feature>
<accession>A0A0S4LDU5</accession>
<protein>
    <submittedName>
        <fullName evidence="12">Type IV pilus assembly protein TapC</fullName>
    </submittedName>
</protein>
<evidence type="ECO:0000256" key="6">
    <source>
        <dbReference type="ARBA" id="ARBA00022692"/>
    </source>
</evidence>
<organism evidence="12 13">
    <name type="scientific">Candidatus Nitrospira nitrificans</name>
    <dbReference type="NCBI Taxonomy" id="1742973"/>
    <lineage>
        <taxon>Bacteria</taxon>
        <taxon>Pseudomonadati</taxon>
        <taxon>Nitrospirota</taxon>
        <taxon>Nitrospiria</taxon>
        <taxon>Nitrospirales</taxon>
        <taxon>Nitrospiraceae</taxon>
        <taxon>Nitrospira</taxon>
    </lineage>
</organism>
<evidence type="ECO:0000313" key="12">
    <source>
        <dbReference type="EMBL" id="CUS34813.1"/>
    </source>
</evidence>
<dbReference type="Proteomes" id="UP000198736">
    <property type="component" value="Unassembled WGS sequence"/>
</dbReference>
<evidence type="ECO:0000256" key="7">
    <source>
        <dbReference type="ARBA" id="ARBA00022989"/>
    </source>
</evidence>
<evidence type="ECO:0000256" key="3">
    <source>
        <dbReference type="ARBA" id="ARBA00022448"/>
    </source>
</evidence>
<dbReference type="PANTHER" id="PTHR30012:SF7">
    <property type="entry name" value="PROTEIN TRANSPORT PROTEIN HOFC HOMOLOG"/>
    <property type="match status" value="1"/>
</dbReference>
<dbReference type="PROSITE" id="PS00874">
    <property type="entry name" value="T2SP_F"/>
    <property type="match status" value="1"/>
</dbReference>
<evidence type="ECO:0000256" key="5">
    <source>
        <dbReference type="ARBA" id="ARBA00022519"/>
    </source>
</evidence>
<keyword evidence="5" id="KW-0997">Cell inner membrane</keyword>
<reference evidence="13" key="1">
    <citation type="submission" date="2015-10" db="EMBL/GenBank/DDBJ databases">
        <authorList>
            <person name="Luecker S."/>
            <person name="Luecker S."/>
        </authorList>
    </citation>
    <scope>NUCLEOTIDE SEQUENCE [LARGE SCALE GENOMIC DNA]</scope>
</reference>
<feature type="transmembrane region" description="Helical" evidence="10">
    <location>
        <begin position="222"/>
        <end position="238"/>
    </location>
</feature>
<dbReference type="InterPro" id="IPR003004">
    <property type="entry name" value="GspF/PilC"/>
</dbReference>
<evidence type="ECO:0000259" key="11">
    <source>
        <dbReference type="Pfam" id="PF00482"/>
    </source>
</evidence>
<dbReference type="STRING" id="1742973.COMA2_190033"/>
<comment type="subcellular location">
    <subcellularLocation>
        <location evidence="1">Cell inner membrane</location>
        <topology evidence="1">Multi-pass membrane protein</topology>
    </subcellularLocation>
    <subcellularLocation>
        <location evidence="9">Cell membrane</location>
        <topology evidence="9">Multi-pass membrane protein</topology>
    </subcellularLocation>
</comment>
<dbReference type="GO" id="GO:0005886">
    <property type="term" value="C:plasma membrane"/>
    <property type="evidence" value="ECO:0007669"/>
    <property type="project" value="UniProtKB-SubCell"/>
</dbReference>
<dbReference type="PANTHER" id="PTHR30012">
    <property type="entry name" value="GENERAL SECRETION PATHWAY PROTEIN"/>
    <property type="match status" value="1"/>
</dbReference>
<keyword evidence="13" id="KW-1185">Reference proteome</keyword>
<keyword evidence="8 10" id="KW-0472">Membrane</keyword>
<evidence type="ECO:0000256" key="10">
    <source>
        <dbReference type="SAM" id="Phobius"/>
    </source>
</evidence>